<evidence type="ECO:0000313" key="13">
    <source>
        <dbReference type="EMBL" id="RMU41132.1"/>
    </source>
</evidence>
<evidence type="ECO:0000256" key="3">
    <source>
        <dbReference type="ARBA" id="ARBA00022452"/>
    </source>
</evidence>
<dbReference type="AlphaFoldDB" id="A0A3M5U646"/>
<evidence type="ECO:0000256" key="6">
    <source>
        <dbReference type="ARBA" id="ARBA00023136"/>
    </source>
</evidence>
<dbReference type="InterPro" id="IPR036942">
    <property type="entry name" value="Beta-barrel_TonB_sf"/>
</dbReference>
<evidence type="ECO:0000256" key="4">
    <source>
        <dbReference type="ARBA" id="ARBA00022692"/>
    </source>
</evidence>
<organism evidence="13 14">
    <name type="scientific">Pseudomonas syringae pv. avii</name>
    <dbReference type="NCBI Taxonomy" id="663959"/>
    <lineage>
        <taxon>Bacteria</taxon>
        <taxon>Pseudomonadati</taxon>
        <taxon>Pseudomonadota</taxon>
        <taxon>Gammaproteobacteria</taxon>
        <taxon>Pseudomonadales</taxon>
        <taxon>Pseudomonadaceae</taxon>
        <taxon>Pseudomonas</taxon>
        <taxon>Pseudomonas syringae</taxon>
    </lineage>
</organism>
<dbReference type="GO" id="GO:0015344">
    <property type="term" value="F:siderophore uptake transmembrane transporter activity"/>
    <property type="evidence" value="ECO:0007669"/>
    <property type="project" value="TreeGrafter"/>
</dbReference>
<dbReference type="EMBL" id="RBUA01001545">
    <property type="protein sequence ID" value="RMU41132.1"/>
    <property type="molecule type" value="Genomic_DNA"/>
</dbReference>
<keyword evidence="6 8" id="KW-0472">Membrane</keyword>
<evidence type="ECO:0000256" key="7">
    <source>
        <dbReference type="ARBA" id="ARBA00023237"/>
    </source>
</evidence>
<keyword evidence="2 8" id="KW-0813">Transport</keyword>
<dbReference type="GO" id="GO:0009279">
    <property type="term" value="C:cell outer membrane"/>
    <property type="evidence" value="ECO:0007669"/>
    <property type="project" value="UniProtKB-SubCell"/>
</dbReference>
<dbReference type="Proteomes" id="UP000280395">
    <property type="component" value="Unassembled WGS sequence"/>
</dbReference>
<keyword evidence="7 8" id="KW-0998">Cell outer membrane</keyword>
<dbReference type="PANTHER" id="PTHR30069:SF28">
    <property type="entry name" value="TONB-DEPENDENT RECEPTOR YNCD-RELATED"/>
    <property type="match status" value="1"/>
</dbReference>
<dbReference type="Pfam" id="PF07715">
    <property type="entry name" value="Plug"/>
    <property type="match status" value="1"/>
</dbReference>
<accession>A0A3M5U646</accession>
<dbReference type="Gene3D" id="2.170.130.10">
    <property type="entry name" value="TonB-dependent receptor, plug domain"/>
    <property type="match status" value="1"/>
</dbReference>
<feature type="domain" description="TonB-dependent receptor plug" evidence="12">
    <location>
        <begin position="66"/>
        <end position="176"/>
    </location>
</feature>
<reference evidence="13 14" key="1">
    <citation type="submission" date="2018-08" db="EMBL/GenBank/DDBJ databases">
        <title>Recombination of ecologically and evolutionarily significant loci maintains genetic cohesion in the Pseudomonas syringae species complex.</title>
        <authorList>
            <person name="Dillon M."/>
            <person name="Thakur S."/>
            <person name="Almeida R.N.D."/>
            <person name="Weir B.S."/>
            <person name="Guttman D.S."/>
        </authorList>
    </citation>
    <scope>NUCLEOTIDE SEQUENCE [LARGE SCALE GENOMIC DNA]</scope>
    <source>
        <strain evidence="13 14">ICMP 14479</strain>
    </source>
</reference>
<dbReference type="InterPro" id="IPR039426">
    <property type="entry name" value="TonB-dep_rcpt-like"/>
</dbReference>
<gene>
    <name evidence="13" type="ORF">ALP29_05229</name>
</gene>
<evidence type="ECO:0000256" key="9">
    <source>
        <dbReference type="RuleBase" id="RU003357"/>
    </source>
</evidence>
<name>A0A3M5U646_PSESX</name>
<evidence type="ECO:0000256" key="10">
    <source>
        <dbReference type="SAM" id="MobiDB-lite"/>
    </source>
</evidence>
<feature type="domain" description="TonB-dependent receptor-like beta-barrel" evidence="11">
    <location>
        <begin position="243"/>
        <end position="685"/>
    </location>
</feature>
<evidence type="ECO:0000256" key="8">
    <source>
        <dbReference type="PROSITE-ProRule" id="PRU01360"/>
    </source>
</evidence>
<dbReference type="InterPro" id="IPR037066">
    <property type="entry name" value="Plug_dom_sf"/>
</dbReference>
<feature type="compositionally biased region" description="Basic and acidic residues" evidence="10">
    <location>
        <begin position="271"/>
        <end position="281"/>
    </location>
</feature>
<dbReference type="Pfam" id="PF00593">
    <property type="entry name" value="TonB_dep_Rec_b-barrel"/>
    <property type="match status" value="1"/>
</dbReference>
<evidence type="ECO:0000259" key="11">
    <source>
        <dbReference type="Pfam" id="PF00593"/>
    </source>
</evidence>
<dbReference type="GO" id="GO:0044718">
    <property type="term" value="P:siderophore transmembrane transport"/>
    <property type="evidence" value="ECO:0007669"/>
    <property type="project" value="TreeGrafter"/>
</dbReference>
<evidence type="ECO:0008006" key="15">
    <source>
        <dbReference type="Google" id="ProtNLM"/>
    </source>
</evidence>
<comment type="subcellular location">
    <subcellularLocation>
        <location evidence="1 8">Cell outer membrane</location>
        <topology evidence="1 8">Multi-pass membrane protein</topology>
    </subcellularLocation>
</comment>
<keyword evidence="5 9" id="KW-0798">TonB box</keyword>
<evidence type="ECO:0000256" key="5">
    <source>
        <dbReference type="ARBA" id="ARBA00023077"/>
    </source>
</evidence>
<comment type="caution">
    <text evidence="13">The sequence shown here is derived from an EMBL/GenBank/DDBJ whole genome shotgun (WGS) entry which is preliminary data.</text>
</comment>
<dbReference type="PROSITE" id="PS52016">
    <property type="entry name" value="TONB_DEPENDENT_REC_3"/>
    <property type="match status" value="1"/>
</dbReference>
<evidence type="ECO:0000313" key="14">
    <source>
        <dbReference type="Proteomes" id="UP000280395"/>
    </source>
</evidence>
<dbReference type="SUPFAM" id="SSF56935">
    <property type="entry name" value="Porins"/>
    <property type="match status" value="1"/>
</dbReference>
<protein>
    <recommendedName>
        <fullName evidence="15">TonB-denpendent receptor</fullName>
    </recommendedName>
</protein>
<evidence type="ECO:0000256" key="1">
    <source>
        <dbReference type="ARBA" id="ARBA00004571"/>
    </source>
</evidence>
<keyword evidence="4 8" id="KW-0812">Transmembrane</keyword>
<dbReference type="InterPro" id="IPR000531">
    <property type="entry name" value="Beta-barrel_TonB"/>
</dbReference>
<dbReference type="InterPro" id="IPR012910">
    <property type="entry name" value="Plug_dom"/>
</dbReference>
<keyword evidence="3 8" id="KW-1134">Transmembrane beta strand</keyword>
<feature type="region of interest" description="Disordered" evidence="10">
    <location>
        <begin position="264"/>
        <end position="294"/>
    </location>
</feature>
<dbReference type="PANTHER" id="PTHR30069">
    <property type="entry name" value="TONB-DEPENDENT OUTER MEMBRANE RECEPTOR"/>
    <property type="match status" value="1"/>
</dbReference>
<dbReference type="Gene3D" id="2.40.170.20">
    <property type="entry name" value="TonB-dependent receptor, beta-barrel domain"/>
    <property type="match status" value="1"/>
</dbReference>
<evidence type="ECO:0000259" key="12">
    <source>
        <dbReference type="Pfam" id="PF07715"/>
    </source>
</evidence>
<comment type="similarity">
    <text evidence="8 9">Belongs to the TonB-dependent receptor family.</text>
</comment>
<sequence length="725" mass="79556">MTVRVVGLARHVPGFQGPAPMLLRHPPFIFAALTLSSLVQAEGLQLAPVEVTTAEASAAEIAQAQLKSVPGGTNYIDMDSVQQGRVSTNEDVFKYQAGVYAKAANNEGVKVSIRGSGLNRAPGAHASGLYEMFDGLPLTGPGGTPYELKDPLWQSRVEVLRGANGFDQGALALGGAVNYVTRTGLDAPKLQVRYEVGSRGYAQREVSSGQVLGDADYYISLTDSESDGYQHQSFGTGKGIAANFGYRFNPDLETRFYLRYRETTNDSPGRLTRDQVSHDPRAANSVNAARDSKRLQPGSTWVANKTTLRLDDNARVEVGLAYHDYPMDLREGTNRLKVAYTDISGTLNYIRQDSLFGHASTTTLGLRTTQAMPNNGASEYVRIPTGNTAIYAPGTKTRDYSYLGSDTVLHVGNELELVEDLWLTTGLAAIYTRRETQVTYPDGQAPISQHDWDYAPRIGLRYDFTPQLQVYGNLSRSVEPPHAWSMIWGSNKYFGPGSGAATGLQREGVKLRNQTATTLEIGGRGEAWLGQWDLALYRSEVRHELLSVETQAQTATSNAIIAESNASPTVHQGVELSLLSPLWDGGGSGKLDLRQAYTFSDFHYRDDERFGDNTLPGIPKHYYQAQLRYSHPTGFYTSLNTEHASRVAVDYANSYYAAAYTTLGATFGYDAPKHDWQAWVDLRNLTNRRYANTVTPGYDDKGMDAARSTPADGRGIYTGVSWSWR</sequence>
<evidence type="ECO:0000256" key="2">
    <source>
        <dbReference type="ARBA" id="ARBA00022448"/>
    </source>
</evidence>
<proteinExistence type="inferred from homology"/>